<feature type="domain" description="DNA-directed RNA polymerase RpoA/D/Rpb3-type" evidence="5">
    <location>
        <begin position="11"/>
        <end position="185"/>
    </location>
</feature>
<evidence type="ECO:0000313" key="7">
    <source>
        <dbReference type="Proteomes" id="UP001218034"/>
    </source>
</evidence>
<keyword evidence="1 4" id="KW-0240">DNA-directed RNA polymerase</keyword>
<dbReference type="PANTHER" id="PTHR11800">
    <property type="entry name" value="DNA-DIRECTED RNA POLYMERASE"/>
    <property type="match status" value="1"/>
</dbReference>
<dbReference type="InterPro" id="IPR011262">
    <property type="entry name" value="DNA-dir_RNA_pol_insert"/>
</dbReference>
<keyword evidence="4 6" id="KW-0808">Transferase</keyword>
<dbReference type="Pfam" id="PF01193">
    <property type="entry name" value="RNA_pol_L"/>
    <property type="match status" value="1"/>
</dbReference>
<keyword evidence="4 6" id="KW-0548">Nucleotidyltransferase</keyword>
<dbReference type="Gene3D" id="2.170.120.12">
    <property type="entry name" value="DNA-directed RNA polymerase, insert domain"/>
    <property type="match status" value="1"/>
</dbReference>
<dbReference type="InterPro" id="IPR011263">
    <property type="entry name" value="DNA-dir_RNA_pol_RpoA/D/Rpb3"/>
</dbReference>
<dbReference type="InterPro" id="IPR022842">
    <property type="entry name" value="RNAP_Rpo3/Rpb3/RPAC1"/>
</dbReference>
<evidence type="ECO:0000256" key="1">
    <source>
        <dbReference type="ARBA" id="ARBA00022478"/>
    </source>
</evidence>
<dbReference type="EMBL" id="CP104395">
    <property type="protein sequence ID" value="WEL19918.1"/>
    <property type="molecule type" value="Genomic_DNA"/>
</dbReference>
<dbReference type="HAMAP" id="MF_00320">
    <property type="entry name" value="RNApol_arch_Rpo3"/>
    <property type="match status" value="1"/>
</dbReference>
<comment type="caution">
    <text evidence="4">Lacks conserved residue(s) required for the propagation of feature annotation.</text>
</comment>
<name>A0ABY8CFE5_9ARCH</name>
<evidence type="ECO:0000256" key="4">
    <source>
        <dbReference type="HAMAP-Rule" id="MF_00320"/>
    </source>
</evidence>
<keyword evidence="4" id="KW-0963">Cytoplasm</keyword>
<comment type="subcellular location">
    <subcellularLocation>
        <location evidence="4">Cytoplasm</location>
    </subcellularLocation>
</comment>
<dbReference type="Gene3D" id="3.30.1360.10">
    <property type="entry name" value="RNA polymerase, RBP11-like subunit"/>
    <property type="match status" value="2"/>
</dbReference>
<dbReference type="PANTHER" id="PTHR11800:SF2">
    <property type="entry name" value="DNA-DIRECTED RNA POLYMERASE II SUBUNIT RPB3"/>
    <property type="match status" value="1"/>
</dbReference>
<dbReference type="EC" id="2.7.7.6" evidence="4"/>
<dbReference type="RefSeq" id="WP_347721747.1">
    <property type="nucleotide sequence ID" value="NZ_CP104395.1"/>
</dbReference>
<dbReference type="Pfam" id="PF01000">
    <property type="entry name" value="RNA_pol_A_bac"/>
    <property type="match status" value="1"/>
</dbReference>
<comment type="subunit">
    <text evidence="4">Part of the RNA polymerase complex.</text>
</comment>
<reference evidence="6 7" key="1">
    <citation type="submission" date="2022-09" db="EMBL/GenBank/DDBJ databases">
        <title>Xylan utilization by haloarchaea-nanohaloarchaea associations.</title>
        <authorList>
            <person name="Yakimov M."/>
        </authorList>
    </citation>
    <scope>NUCLEOTIDE SEQUENCE [LARGE SCALE GENOMIC DNA]</scope>
    <source>
        <strain evidence="6 7">SVXNc</strain>
    </source>
</reference>
<dbReference type="GeneID" id="90590351"/>
<evidence type="ECO:0000313" key="6">
    <source>
        <dbReference type="EMBL" id="WEL19918.1"/>
    </source>
</evidence>
<dbReference type="InterPro" id="IPR050518">
    <property type="entry name" value="Rpo3/RPB3_RNA_Pol_subunit"/>
</dbReference>
<evidence type="ECO:0000259" key="5">
    <source>
        <dbReference type="SMART" id="SM00662"/>
    </source>
</evidence>
<evidence type="ECO:0000256" key="3">
    <source>
        <dbReference type="ARBA" id="ARBA00025804"/>
    </source>
</evidence>
<keyword evidence="2 4" id="KW-0804">Transcription</keyword>
<evidence type="ECO:0000256" key="2">
    <source>
        <dbReference type="ARBA" id="ARBA00023163"/>
    </source>
</evidence>
<dbReference type="SMART" id="SM00662">
    <property type="entry name" value="RPOLD"/>
    <property type="match status" value="1"/>
</dbReference>
<gene>
    <name evidence="4 6" type="primary">rpoD</name>
    <name evidence="4" type="synonym">rpo3</name>
    <name evidence="6" type="ORF">SVXNc_0914</name>
</gene>
<keyword evidence="7" id="KW-1185">Reference proteome</keyword>
<accession>A0ABY8CFE5</accession>
<comment type="similarity">
    <text evidence="3 4">Belongs to the archaeal Rpo3/eukaryotic RPB3 RNA polymerase subunit family.</text>
</comment>
<dbReference type="Proteomes" id="UP001218034">
    <property type="component" value="Chromosome"/>
</dbReference>
<protein>
    <recommendedName>
        <fullName evidence="4">DNA-directed RNA polymerase subunit Rpo3</fullName>
        <ecNumber evidence="4">2.7.7.6</ecNumber>
    </recommendedName>
    <alternativeName>
        <fullName evidence="4">DNA-directed RNA polymerase subunit D</fullName>
    </alternativeName>
</protein>
<sequence>MDVNVEEDADVTKITLTDANPAVANALRRSILTKVPTLSISHLDISENQSAIFDEMLAHRAGLVPFTIPQTVEDGDTVHIAAMKEGPGKLYAKDIKTDNEEAEPVNPDTVIATLKEGQAVEFEGQAELGRGEEHAKHQGGTVGYEKIDDGEFVFRIESSSGYSNEELFEQAVKEIKKELDEFSEALEEL</sequence>
<dbReference type="InterPro" id="IPR036643">
    <property type="entry name" value="RNApol_insert_sf"/>
</dbReference>
<dbReference type="InterPro" id="IPR036603">
    <property type="entry name" value="RBP11-like"/>
</dbReference>
<dbReference type="GO" id="GO:0000428">
    <property type="term" value="C:DNA-directed RNA polymerase complex"/>
    <property type="evidence" value="ECO:0007669"/>
    <property type="project" value="UniProtKB-KW"/>
</dbReference>
<proteinExistence type="inferred from homology"/>
<organism evidence="6 7">
    <name type="scientific">Candidatus Nanohalococcus occultus</name>
    <dbReference type="NCBI Taxonomy" id="2978047"/>
    <lineage>
        <taxon>Archaea</taxon>
        <taxon>Candidatus Nanohalarchaeota</taxon>
        <taxon>Candidatus Nanohalarchaeota incertae sedis</taxon>
        <taxon>Candidatus Nanohalococcus</taxon>
    </lineage>
</organism>
<comment type="catalytic activity">
    <reaction evidence="4">
        <text>RNA(n) + a ribonucleoside 5'-triphosphate = RNA(n+1) + diphosphate</text>
        <dbReference type="Rhea" id="RHEA:21248"/>
        <dbReference type="Rhea" id="RHEA-COMP:14527"/>
        <dbReference type="Rhea" id="RHEA-COMP:17342"/>
        <dbReference type="ChEBI" id="CHEBI:33019"/>
        <dbReference type="ChEBI" id="CHEBI:61557"/>
        <dbReference type="ChEBI" id="CHEBI:140395"/>
        <dbReference type="EC" id="2.7.7.6"/>
    </reaction>
</comment>
<dbReference type="GO" id="GO:0003899">
    <property type="term" value="F:DNA-directed RNA polymerase activity"/>
    <property type="evidence" value="ECO:0007669"/>
    <property type="project" value="UniProtKB-EC"/>
</dbReference>
<dbReference type="SUPFAM" id="SSF56553">
    <property type="entry name" value="Insert subdomain of RNA polymerase alpha subunit"/>
    <property type="match status" value="1"/>
</dbReference>
<dbReference type="SUPFAM" id="SSF55257">
    <property type="entry name" value="RBP11-like subunits of RNA polymerase"/>
    <property type="match status" value="1"/>
</dbReference>
<comment type="function">
    <text evidence="4">DNA-dependent RNA polymerase (RNAP) catalyzes the transcription of DNA into RNA using the four ribonucleoside triphosphates as substrates.</text>
</comment>